<keyword evidence="5" id="KW-0808">Transferase</keyword>
<dbReference type="PANTHER" id="PTHR43065:SF10">
    <property type="entry name" value="PEROXIDE STRESS-ACTIVATED HISTIDINE KINASE MAK3"/>
    <property type="match status" value="1"/>
</dbReference>
<dbReference type="Pfam" id="PF02518">
    <property type="entry name" value="HATPase_c"/>
    <property type="match status" value="1"/>
</dbReference>
<comment type="caution">
    <text evidence="13">The sequence shown here is derived from an EMBL/GenBank/DDBJ whole genome shotgun (WGS) entry which is preliminary data.</text>
</comment>
<dbReference type="GO" id="GO:0005524">
    <property type="term" value="F:ATP binding"/>
    <property type="evidence" value="ECO:0007669"/>
    <property type="project" value="UniProtKB-KW"/>
</dbReference>
<evidence type="ECO:0000256" key="10">
    <source>
        <dbReference type="SAM" id="Phobius"/>
    </source>
</evidence>
<comment type="subcellular location">
    <subcellularLocation>
        <location evidence="2">Membrane</location>
    </subcellularLocation>
</comment>
<dbReference type="InterPro" id="IPR005467">
    <property type="entry name" value="His_kinase_dom"/>
</dbReference>
<dbReference type="InterPro" id="IPR003660">
    <property type="entry name" value="HAMP_dom"/>
</dbReference>
<dbReference type="SUPFAM" id="SSF55785">
    <property type="entry name" value="PYP-like sensor domain (PAS domain)"/>
    <property type="match status" value="1"/>
</dbReference>
<dbReference type="InterPro" id="IPR036890">
    <property type="entry name" value="HATPase_C_sf"/>
</dbReference>
<keyword evidence="10" id="KW-0812">Transmembrane</keyword>
<keyword evidence="10" id="KW-0472">Membrane</keyword>
<dbReference type="EMBL" id="SBLB01000001">
    <property type="protein sequence ID" value="RYC72238.1"/>
    <property type="molecule type" value="Genomic_DNA"/>
</dbReference>
<keyword evidence="6" id="KW-0547">Nucleotide-binding</keyword>
<dbReference type="Gene3D" id="3.30.565.10">
    <property type="entry name" value="Histidine kinase-like ATPase, C-terminal domain"/>
    <property type="match status" value="1"/>
</dbReference>
<reference evidence="13 14" key="1">
    <citation type="submission" date="2019-01" db="EMBL/GenBank/DDBJ databases">
        <title>Spirosoma flava sp. nov., a propanil-degrading bacterium isolated from herbicide-contaminated soil.</title>
        <authorList>
            <person name="Zhang L."/>
            <person name="Jiang J.-D."/>
        </authorList>
    </citation>
    <scope>NUCLEOTIDE SEQUENCE [LARGE SCALE GENOMIC DNA]</scope>
    <source>
        <strain evidence="13 14">TY50</strain>
    </source>
</reference>
<protein>
    <recommendedName>
        <fullName evidence="3">histidine kinase</fullName>
        <ecNumber evidence="3">2.7.13.3</ecNumber>
    </recommendedName>
</protein>
<evidence type="ECO:0000259" key="11">
    <source>
        <dbReference type="PROSITE" id="PS50109"/>
    </source>
</evidence>
<feature type="transmembrane region" description="Helical" evidence="10">
    <location>
        <begin position="9"/>
        <end position="27"/>
    </location>
</feature>
<feature type="domain" description="HAMP" evidence="12">
    <location>
        <begin position="54"/>
        <end position="106"/>
    </location>
</feature>
<evidence type="ECO:0000313" key="13">
    <source>
        <dbReference type="EMBL" id="RYC72238.1"/>
    </source>
</evidence>
<feature type="transmembrane region" description="Helical" evidence="10">
    <location>
        <begin position="33"/>
        <end position="53"/>
    </location>
</feature>
<dbReference type="SMART" id="SM00387">
    <property type="entry name" value="HATPase_c"/>
    <property type="match status" value="1"/>
</dbReference>
<keyword evidence="4" id="KW-0597">Phosphoprotein</keyword>
<feature type="domain" description="Histidine kinase" evidence="11">
    <location>
        <begin position="228"/>
        <end position="430"/>
    </location>
</feature>
<evidence type="ECO:0000256" key="3">
    <source>
        <dbReference type="ARBA" id="ARBA00012438"/>
    </source>
</evidence>
<name>A0A4V1RX20_9BACT</name>
<evidence type="ECO:0000259" key="12">
    <source>
        <dbReference type="PROSITE" id="PS50885"/>
    </source>
</evidence>
<dbReference type="Gene3D" id="6.10.340.10">
    <property type="match status" value="1"/>
</dbReference>
<evidence type="ECO:0000313" key="14">
    <source>
        <dbReference type="Proteomes" id="UP000290407"/>
    </source>
</evidence>
<evidence type="ECO:0000256" key="1">
    <source>
        <dbReference type="ARBA" id="ARBA00000085"/>
    </source>
</evidence>
<keyword evidence="9" id="KW-0902">Two-component regulatory system</keyword>
<evidence type="ECO:0000256" key="7">
    <source>
        <dbReference type="ARBA" id="ARBA00022777"/>
    </source>
</evidence>
<keyword evidence="8" id="KW-0067">ATP-binding</keyword>
<keyword evidence="7 13" id="KW-0418">Kinase</keyword>
<dbReference type="InterPro" id="IPR035965">
    <property type="entry name" value="PAS-like_dom_sf"/>
</dbReference>
<dbReference type="PROSITE" id="PS50885">
    <property type="entry name" value="HAMP"/>
    <property type="match status" value="1"/>
</dbReference>
<dbReference type="GO" id="GO:0016020">
    <property type="term" value="C:membrane"/>
    <property type="evidence" value="ECO:0007669"/>
    <property type="project" value="UniProtKB-SubCell"/>
</dbReference>
<dbReference type="InterPro" id="IPR003594">
    <property type="entry name" value="HATPase_dom"/>
</dbReference>
<dbReference type="GO" id="GO:0004673">
    <property type="term" value="F:protein histidine kinase activity"/>
    <property type="evidence" value="ECO:0007669"/>
    <property type="project" value="UniProtKB-EC"/>
</dbReference>
<dbReference type="AlphaFoldDB" id="A0A4V1RX20"/>
<accession>A0A4V1RX20</accession>
<dbReference type="PANTHER" id="PTHR43065">
    <property type="entry name" value="SENSOR HISTIDINE KINASE"/>
    <property type="match status" value="1"/>
</dbReference>
<dbReference type="Proteomes" id="UP000290407">
    <property type="component" value="Unassembled WGS sequence"/>
</dbReference>
<comment type="catalytic activity">
    <reaction evidence="1">
        <text>ATP + protein L-histidine = ADP + protein N-phospho-L-histidine.</text>
        <dbReference type="EC" id="2.7.13.3"/>
    </reaction>
</comment>
<proteinExistence type="predicted"/>
<dbReference type="EC" id="2.7.13.3" evidence="3"/>
<keyword evidence="14" id="KW-1185">Reference proteome</keyword>
<evidence type="ECO:0000256" key="6">
    <source>
        <dbReference type="ARBA" id="ARBA00022741"/>
    </source>
</evidence>
<dbReference type="GO" id="GO:0000160">
    <property type="term" value="P:phosphorelay signal transduction system"/>
    <property type="evidence" value="ECO:0007669"/>
    <property type="project" value="UniProtKB-KW"/>
</dbReference>
<evidence type="ECO:0000256" key="4">
    <source>
        <dbReference type="ARBA" id="ARBA00022553"/>
    </source>
</evidence>
<keyword evidence="10" id="KW-1133">Transmembrane helix</keyword>
<organism evidence="13 14">
    <name type="scientific">Spirosoma sordidisoli</name>
    <dbReference type="NCBI Taxonomy" id="2502893"/>
    <lineage>
        <taxon>Bacteria</taxon>
        <taxon>Pseudomonadati</taxon>
        <taxon>Bacteroidota</taxon>
        <taxon>Cytophagia</taxon>
        <taxon>Cytophagales</taxon>
        <taxon>Cytophagaceae</taxon>
        <taxon>Spirosoma</taxon>
    </lineage>
</organism>
<evidence type="ECO:0000256" key="2">
    <source>
        <dbReference type="ARBA" id="ARBA00004370"/>
    </source>
</evidence>
<evidence type="ECO:0000256" key="5">
    <source>
        <dbReference type="ARBA" id="ARBA00022679"/>
    </source>
</evidence>
<sequence length="433" mass="48849">MHLNFQTRYLLYMLAVHAVLVGLVFQLLKEHKILFIASEVFIILSLYVAIRLYRTFQQPSAFIASGIEAIREKDFTIKFVPTGNEEVDELIQVYNLMIDQLRHERTRQAEQQFFLNKLIDASPIALLIFDFDERVSALNPKARQLLKVSDYDLLAKPLSATGHPLLTQLGALPPDQPHTIKLAGVETYRAMRGKFIDRGFERQFLFIEELTAEIVETEKKAYGKVIRMMAHEVNNSIGAVNSILTIAEPEISDADIRQAVRVAIERNDRLNLFMRRFADVVRLPVPSPVRSDVAELVQNVVRLMQPQAQKRGVSLSAVAPDRPVYAPIDVGQLEQVLVNVIKNALEACQPGQVVKLRLTDQQVQIRNNGQPISASVAADLFNPFFSTKADGQGIGLTLTREILLNHGFPFSLRTDSDGWTVFQISWNRLLPVA</sequence>
<dbReference type="PROSITE" id="PS50109">
    <property type="entry name" value="HIS_KIN"/>
    <property type="match status" value="1"/>
</dbReference>
<evidence type="ECO:0000256" key="8">
    <source>
        <dbReference type="ARBA" id="ARBA00022840"/>
    </source>
</evidence>
<dbReference type="SUPFAM" id="SSF55874">
    <property type="entry name" value="ATPase domain of HSP90 chaperone/DNA topoisomerase II/histidine kinase"/>
    <property type="match status" value="1"/>
</dbReference>
<gene>
    <name evidence="13" type="ORF">EQG79_07170</name>
</gene>
<evidence type="ECO:0000256" key="9">
    <source>
        <dbReference type="ARBA" id="ARBA00023012"/>
    </source>
</evidence>